<comment type="caution">
    <text evidence="1">The sequence shown here is derived from an EMBL/GenBank/DDBJ whole genome shotgun (WGS) entry which is preliminary data.</text>
</comment>
<dbReference type="Proteomes" id="UP000037288">
    <property type="component" value="Unassembled WGS sequence"/>
</dbReference>
<name>A0A0K9XLD6_9ACTN</name>
<evidence type="ECO:0000313" key="1">
    <source>
        <dbReference type="EMBL" id="KNB53482.1"/>
    </source>
</evidence>
<dbReference type="EMBL" id="LFXA01000002">
    <property type="protein sequence ID" value="KNB53482.1"/>
    <property type="molecule type" value="Genomic_DNA"/>
</dbReference>
<gene>
    <name evidence="1" type="ORF">AC230_02090</name>
</gene>
<dbReference type="PATRIC" id="fig|1678637.3.peg.445"/>
<dbReference type="STRING" id="1678637.AC230_02090"/>
<keyword evidence="2" id="KW-1185">Reference proteome</keyword>
<accession>A0A0K9XLD6</accession>
<sequence>MPHHPMPAPNAGLEAAAWIDVLLRYGLVHAAVEGPDGQWLAQIRPDSTVWLLRDASEVLTLAATFQQQLRGTDGENR</sequence>
<dbReference type="RefSeq" id="WP_049714192.1">
    <property type="nucleotide sequence ID" value="NZ_LFXA01000002.1"/>
</dbReference>
<evidence type="ECO:0000313" key="2">
    <source>
        <dbReference type="Proteomes" id="UP000037288"/>
    </source>
</evidence>
<dbReference type="OrthoDB" id="4309866at2"/>
<dbReference type="AlphaFoldDB" id="A0A0K9XLD6"/>
<organism evidence="1 2">
    <name type="scientific">Streptomyces caatingaensis</name>
    <dbReference type="NCBI Taxonomy" id="1678637"/>
    <lineage>
        <taxon>Bacteria</taxon>
        <taxon>Bacillati</taxon>
        <taxon>Actinomycetota</taxon>
        <taxon>Actinomycetes</taxon>
        <taxon>Kitasatosporales</taxon>
        <taxon>Streptomycetaceae</taxon>
        <taxon>Streptomyces</taxon>
    </lineage>
</organism>
<proteinExistence type="predicted"/>
<reference evidence="2" key="1">
    <citation type="submission" date="2015-07" db="EMBL/GenBank/DDBJ databases">
        <title>Draft genome sequence of Streptomyces sp. CMAA 1322, a bacterium isolated from Caatinga biome, from dry forest semiarid of Brazil.</title>
        <authorList>
            <person name="Santos S.N."/>
            <person name="Gacesa R."/>
            <person name="Taketani R.G."/>
            <person name="Long P.F."/>
            <person name="Melo I.S."/>
        </authorList>
    </citation>
    <scope>NUCLEOTIDE SEQUENCE [LARGE SCALE GENOMIC DNA]</scope>
    <source>
        <strain evidence="2">CMAA 1322</strain>
    </source>
</reference>
<protein>
    <submittedName>
        <fullName evidence="1">Uncharacterized protein</fullName>
    </submittedName>
</protein>